<dbReference type="Gene3D" id="1.10.510.10">
    <property type="entry name" value="Transferase(Phosphotransferase) domain 1"/>
    <property type="match status" value="1"/>
</dbReference>
<sequence>MLTNILLYAFFFHLVWLQLVGAASDPTTITKGVNITKPGCQSKCGNLTVPYPFGIGLASGCSIDPAFDIYCNTSYNPPKAFSMGKLEVIGISDSEMRVKNLVAAKCYNQQGNLTFAAANSIDLDPYFSFSDVNKVFSIGCGDISMMTGTRGHNFTTGCMAVCSTKEDILDGDCSGIGCCQTSIPKGLRGFNISVIRFSDLSSIWSFDPCGYAFLGVQDTLIFRSSDLVDPTFISRTTDNVPIVLDWVISNQTCTELLKSNGSVCHQNSRCIDSDTDIGGYRCICVDGYEGNPYLQPGCTDINECESSPCDPQGICSNTLGGYKCSCPDGFIGDGVKGGHGCNALPSQFPVIKFSLERNLATYFITSIKEDRLFQILEPRILKEGNLEQLHAVAELVRSCLKLNGEERPTMKEVTMELERLRKRSSHPWAQHEIPEESIGLTTEDSDLYTVPTNLDFSTSKYSGQHSLDSRMVHPINSPR</sequence>
<evidence type="ECO:0000256" key="6">
    <source>
        <dbReference type="PROSITE-ProRule" id="PRU00076"/>
    </source>
</evidence>
<dbReference type="SUPFAM" id="SSF57196">
    <property type="entry name" value="EGF/Laminin"/>
    <property type="match status" value="1"/>
</dbReference>
<dbReference type="InterPro" id="IPR000742">
    <property type="entry name" value="EGF"/>
</dbReference>
<dbReference type="CDD" id="cd00054">
    <property type="entry name" value="EGF_CA"/>
    <property type="match status" value="2"/>
</dbReference>
<evidence type="ECO:0000256" key="5">
    <source>
        <dbReference type="ARBA" id="ARBA00023157"/>
    </source>
</evidence>
<dbReference type="Pfam" id="PF07645">
    <property type="entry name" value="EGF_CA"/>
    <property type="match status" value="1"/>
</dbReference>
<feature type="chain" id="PRO_5043598591" evidence="8">
    <location>
        <begin position="23"/>
        <end position="479"/>
    </location>
</feature>
<comment type="caution">
    <text evidence="10">The sequence shown here is derived from an EMBL/GenBank/DDBJ whole genome shotgun (WGS) entry which is preliminary data.</text>
</comment>
<dbReference type="SMART" id="SM00181">
    <property type="entry name" value="EGF"/>
    <property type="match status" value="2"/>
</dbReference>
<evidence type="ECO:0000259" key="9">
    <source>
        <dbReference type="PROSITE" id="PS50026"/>
    </source>
</evidence>
<evidence type="ECO:0000256" key="1">
    <source>
        <dbReference type="ARBA" id="ARBA00004167"/>
    </source>
</evidence>
<evidence type="ECO:0000256" key="2">
    <source>
        <dbReference type="ARBA" id="ARBA00022536"/>
    </source>
</evidence>
<evidence type="ECO:0000256" key="4">
    <source>
        <dbReference type="ARBA" id="ARBA00022737"/>
    </source>
</evidence>
<dbReference type="PROSITE" id="PS50026">
    <property type="entry name" value="EGF_3"/>
    <property type="match status" value="2"/>
</dbReference>
<dbReference type="FunFam" id="2.10.25.10:FF:000038">
    <property type="entry name" value="Fibrillin 2"/>
    <property type="match status" value="1"/>
</dbReference>
<keyword evidence="10" id="KW-0808">Transferase</keyword>
<feature type="domain" description="EGF-like" evidence="9">
    <location>
        <begin position="255"/>
        <end position="299"/>
    </location>
</feature>
<dbReference type="EMBL" id="JACGWJ010000025">
    <property type="protein sequence ID" value="KAL0316417.1"/>
    <property type="molecule type" value="Genomic_DNA"/>
</dbReference>
<dbReference type="Pfam" id="PF13947">
    <property type="entry name" value="GUB_WAK_bind"/>
    <property type="match status" value="1"/>
</dbReference>
<feature type="region of interest" description="Disordered" evidence="7">
    <location>
        <begin position="459"/>
        <end position="479"/>
    </location>
</feature>
<dbReference type="Gene3D" id="2.10.25.10">
    <property type="entry name" value="Laminin"/>
    <property type="match status" value="2"/>
</dbReference>
<evidence type="ECO:0000313" key="10">
    <source>
        <dbReference type="EMBL" id="KAL0316417.1"/>
    </source>
</evidence>
<dbReference type="InterPro" id="IPR024731">
    <property type="entry name" value="NELL2-like_EGF"/>
</dbReference>
<dbReference type="GO" id="GO:0016020">
    <property type="term" value="C:membrane"/>
    <property type="evidence" value="ECO:0007669"/>
    <property type="project" value="UniProtKB-SubCell"/>
</dbReference>
<dbReference type="GO" id="GO:0030247">
    <property type="term" value="F:polysaccharide binding"/>
    <property type="evidence" value="ECO:0007669"/>
    <property type="project" value="InterPro"/>
</dbReference>
<dbReference type="InterPro" id="IPR049883">
    <property type="entry name" value="NOTCH1_EGF-like"/>
</dbReference>
<evidence type="ECO:0000256" key="8">
    <source>
        <dbReference type="SAM" id="SignalP"/>
    </source>
</evidence>
<dbReference type="AlphaFoldDB" id="A0AAW2LD41"/>
<evidence type="ECO:0000256" key="7">
    <source>
        <dbReference type="SAM" id="MobiDB-lite"/>
    </source>
</evidence>
<keyword evidence="10" id="KW-0675">Receptor</keyword>
<reference evidence="10" key="1">
    <citation type="submission" date="2020-06" db="EMBL/GenBank/DDBJ databases">
        <authorList>
            <person name="Li T."/>
            <person name="Hu X."/>
            <person name="Zhang T."/>
            <person name="Song X."/>
            <person name="Zhang H."/>
            <person name="Dai N."/>
            <person name="Sheng W."/>
            <person name="Hou X."/>
            <person name="Wei L."/>
        </authorList>
    </citation>
    <scope>NUCLEOTIDE SEQUENCE</scope>
    <source>
        <strain evidence="10">G02</strain>
        <tissue evidence="10">Leaf</tissue>
    </source>
</reference>
<feature type="signal peptide" evidence="8">
    <location>
        <begin position="1"/>
        <end position="22"/>
    </location>
</feature>
<evidence type="ECO:0000256" key="3">
    <source>
        <dbReference type="ARBA" id="ARBA00022729"/>
    </source>
</evidence>
<keyword evidence="2 6" id="KW-0245">EGF-like domain</keyword>
<keyword evidence="10" id="KW-0418">Kinase</keyword>
<dbReference type="InterPro" id="IPR018097">
    <property type="entry name" value="EGF_Ca-bd_CS"/>
</dbReference>
<comment type="caution">
    <text evidence="6">Lacks conserved residue(s) required for the propagation of feature annotation.</text>
</comment>
<reference evidence="10" key="2">
    <citation type="journal article" date="2024" name="Plant">
        <title>Genomic evolution and insights into agronomic trait innovations of Sesamum species.</title>
        <authorList>
            <person name="Miao H."/>
            <person name="Wang L."/>
            <person name="Qu L."/>
            <person name="Liu H."/>
            <person name="Sun Y."/>
            <person name="Le M."/>
            <person name="Wang Q."/>
            <person name="Wei S."/>
            <person name="Zheng Y."/>
            <person name="Lin W."/>
            <person name="Duan Y."/>
            <person name="Cao H."/>
            <person name="Xiong S."/>
            <person name="Wang X."/>
            <person name="Wei L."/>
            <person name="Li C."/>
            <person name="Ma Q."/>
            <person name="Ju M."/>
            <person name="Zhao R."/>
            <person name="Li G."/>
            <person name="Mu C."/>
            <person name="Tian Q."/>
            <person name="Mei H."/>
            <person name="Zhang T."/>
            <person name="Gao T."/>
            <person name="Zhang H."/>
        </authorList>
    </citation>
    <scope>NUCLEOTIDE SEQUENCE</scope>
    <source>
        <strain evidence="10">G02</strain>
    </source>
</reference>
<dbReference type="GO" id="GO:0005509">
    <property type="term" value="F:calcium ion binding"/>
    <property type="evidence" value="ECO:0007669"/>
    <property type="project" value="InterPro"/>
</dbReference>
<dbReference type="PROSITE" id="PS00010">
    <property type="entry name" value="ASX_HYDROXYL"/>
    <property type="match status" value="1"/>
</dbReference>
<keyword evidence="4" id="KW-0677">Repeat</keyword>
<dbReference type="InterPro" id="IPR001881">
    <property type="entry name" value="EGF-like_Ca-bd_dom"/>
</dbReference>
<comment type="subcellular location">
    <subcellularLocation>
        <location evidence="1">Membrane</location>
        <topology evidence="1">Single-pass membrane protein</topology>
    </subcellularLocation>
</comment>
<keyword evidence="5" id="KW-1015">Disulfide bond</keyword>
<dbReference type="SMART" id="SM00179">
    <property type="entry name" value="EGF_CA"/>
    <property type="match status" value="2"/>
</dbReference>
<feature type="domain" description="EGF-like" evidence="9">
    <location>
        <begin position="300"/>
        <end position="336"/>
    </location>
</feature>
<gene>
    <name evidence="10" type="ORF">Sradi_5519900</name>
</gene>
<dbReference type="GO" id="GO:0016301">
    <property type="term" value="F:kinase activity"/>
    <property type="evidence" value="ECO:0007669"/>
    <property type="project" value="UniProtKB-KW"/>
</dbReference>
<dbReference type="PANTHER" id="PTHR33491">
    <property type="entry name" value="OSJNBA0016N04.9 PROTEIN"/>
    <property type="match status" value="1"/>
</dbReference>
<dbReference type="InterPro" id="IPR025287">
    <property type="entry name" value="WAK_GUB"/>
</dbReference>
<name>A0AAW2LD41_SESRA</name>
<proteinExistence type="predicted"/>
<accession>A0AAW2LD41</accession>
<keyword evidence="3 8" id="KW-0732">Signal</keyword>
<dbReference type="Pfam" id="PF12947">
    <property type="entry name" value="EGF_3"/>
    <property type="match status" value="1"/>
</dbReference>
<dbReference type="InterPro" id="IPR000152">
    <property type="entry name" value="EGF-type_Asp/Asn_hydroxyl_site"/>
</dbReference>
<dbReference type="PROSITE" id="PS01187">
    <property type="entry name" value="EGF_CA"/>
    <property type="match status" value="1"/>
</dbReference>
<protein>
    <submittedName>
        <fullName evidence="10">Wall-associated receptor kinase</fullName>
    </submittedName>
</protein>
<organism evidence="10">
    <name type="scientific">Sesamum radiatum</name>
    <name type="common">Black benniseed</name>
    <dbReference type="NCBI Taxonomy" id="300843"/>
    <lineage>
        <taxon>Eukaryota</taxon>
        <taxon>Viridiplantae</taxon>
        <taxon>Streptophyta</taxon>
        <taxon>Embryophyta</taxon>
        <taxon>Tracheophyta</taxon>
        <taxon>Spermatophyta</taxon>
        <taxon>Magnoliopsida</taxon>
        <taxon>eudicotyledons</taxon>
        <taxon>Gunneridae</taxon>
        <taxon>Pentapetalae</taxon>
        <taxon>asterids</taxon>
        <taxon>lamiids</taxon>
        <taxon>Lamiales</taxon>
        <taxon>Pedaliaceae</taxon>
        <taxon>Sesamum</taxon>
    </lineage>
</organism>